<dbReference type="InterPro" id="IPR011600">
    <property type="entry name" value="Pept_C14_caspase"/>
</dbReference>
<dbReference type="Pfam" id="PF00656">
    <property type="entry name" value="Peptidase_C14"/>
    <property type="match status" value="1"/>
</dbReference>
<gene>
    <name evidence="2" type="ORF">VB774_04195</name>
</gene>
<dbReference type="SUPFAM" id="SSF52129">
    <property type="entry name" value="Caspase-like"/>
    <property type="match status" value="1"/>
</dbReference>
<dbReference type="InterPro" id="IPR052039">
    <property type="entry name" value="Caspase-related_regulators"/>
</dbReference>
<accession>A0ABU5TEY5</accession>
<name>A0ABU5TEY5_9CYAN</name>
<organism evidence="2 3">
    <name type="scientific">Pseudanabaena galeata UHCC 0370</name>
    <dbReference type="NCBI Taxonomy" id="3110310"/>
    <lineage>
        <taxon>Bacteria</taxon>
        <taxon>Bacillati</taxon>
        <taxon>Cyanobacteriota</taxon>
        <taxon>Cyanophyceae</taxon>
        <taxon>Pseudanabaenales</taxon>
        <taxon>Pseudanabaenaceae</taxon>
        <taxon>Pseudanabaena</taxon>
    </lineage>
</organism>
<dbReference type="RefSeq" id="WP_323260054.1">
    <property type="nucleotide sequence ID" value="NZ_JAYGIE010000011.1"/>
</dbReference>
<evidence type="ECO:0000259" key="1">
    <source>
        <dbReference type="Pfam" id="PF00656"/>
    </source>
</evidence>
<dbReference type="EMBL" id="JAYGIE010000011">
    <property type="protein sequence ID" value="MEA5476814.1"/>
    <property type="molecule type" value="Genomic_DNA"/>
</dbReference>
<dbReference type="PANTHER" id="PTHR22576:SF37">
    <property type="entry name" value="MUCOSA-ASSOCIATED LYMPHOID TISSUE LYMPHOMA TRANSLOCATION PROTEIN 1"/>
    <property type="match status" value="1"/>
</dbReference>
<comment type="caution">
    <text evidence="2">The sequence shown here is derived from an EMBL/GenBank/DDBJ whole genome shotgun (WGS) entry which is preliminary data.</text>
</comment>
<dbReference type="InterPro" id="IPR029030">
    <property type="entry name" value="Caspase-like_dom_sf"/>
</dbReference>
<dbReference type="Proteomes" id="UP001301388">
    <property type="component" value="Unassembled WGS sequence"/>
</dbReference>
<evidence type="ECO:0000313" key="3">
    <source>
        <dbReference type="Proteomes" id="UP001301388"/>
    </source>
</evidence>
<protein>
    <submittedName>
        <fullName evidence="2">Caspase family protein</fullName>
    </submittedName>
</protein>
<sequence length="497" mass="57481">MGKNLALLVGISNYLNIPKLLPCEEDLFLMSEVIQKTNKYDEILILDKSPSSMRGKQEISSFVRKYQREEIDEVFFYYTGHGSRDKDDFIFLFSDFTESKSKITSLSNIELDSMLKSLNPKLAVKVVDACHSGTEYVKSPQELESILRKSSDESFSKIYFLFSSSKSEYSIALKDDYSVFTKGFAKSLVDFAGRDIRYRDIMSSLADDLTITQHQTPLFVIQADNTEVFCNVSDDLLNLVSTKLEGNKEETEEGKDSGQTDTEETQTYEEKLIAEIRIKAKEFCNEQEALTSLQKLKKYIKNFSWDSLMTQLYEITTDEQPDYSSITGMSSIAKWLLENDESYFAEVTYESESYEEKEKIEMENDYRSAFAISGRPVQYKFVTKYRDVINSIKLTASVKDCAFIISFSPKEEILPAFKSYVIYIFSKSKLTIFYKHEIEKEISWKNRIVQNNNQWKVVSCRLKQIDEVTKTIDVILEQIKKSIIKDFSSILNIEQEI</sequence>
<proteinExistence type="predicted"/>
<evidence type="ECO:0000313" key="2">
    <source>
        <dbReference type="EMBL" id="MEA5476814.1"/>
    </source>
</evidence>
<dbReference type="PANTHER" id="PTHR22576">
    <property type="entry name" value="MUCOSA ASSOCIATED LYMPHOID TISSUE LYMPHOMA TRANSLOCATION PROTEIN 1/PARACASPASE"/>
    <property type="match status" value="1"/>
</dbReference>
<feature type="domain" description="Peptidase C14 caspase" evidence="1">
    <location>
        <begin position="4"/>
        <end position="219"/>
    </location>
</feature>
<keyword evidence="3" id="KW-1185">Reference proteome</keyword>
<dbReference type="Gene3D" id="3.40.50.1460">
    <property type="match status" value="1"/>
</dbReference>
<reference evidence="2 3" key="1">
    <citation type="submission" date="2023-12" db="EMBL/GenBank/DDBJ databases">
        <title>Baltic Sea Cyanobacteria.</title>
        <authorList>
            <person name="Delbaje E."/>
            <person name="Fewer D.P."/>
            <person name="Shishido T.K."/>
        </authorList>
    </citation>
    <scope>NUCLEOTIDE SEQUENCE [LARGE SCALE GENOMIC DNA]</scope>
    <source>
        <strain evidence="2 3">UHCC 0370</strain>
    </source>
</reference>